<keyword evidence="3" id="KW-1185">Reference proteome</keyword>
<proteinExistence type="predicted"/>
<evidence type="ECO:0000313" key="2">
    <source>
        <dbReference type="EMBL" id="PIT05152.1"/>
    </source>
</evidence>
<dbReference type="AlphaFoldDB" id="A0A2M6UKK0"/>
<protein>
    <submittedName>
        <fullName evidence="2">Uncharacterized protein</fullName>
    </submittedName>
</protein>
<gene>
    <name evidence="2" type="ORF">TSA1_33700</name>
</gene>
<name>A0A2M6UKK0_9BRAD</name>
<dbReference type="Proteomes" id="UP000228930">
    <property type="component" value="Unassembled WGS sequence"/>
</dbReference>
<organism evidence="2 3">
    <name type="scientific">Bradyrhizobium nitroreducens</name>
    <dbReference type="NCBI Taxonomy" id="709803"/>
    <lineage>
        <taxon>Bacteria</taxon>
        <taxon>Pseudomonadati</taxon>
        <taxon>Pseudomonadota</taxon>
        <taxon>Alphaproteobacteria</taxon>
        <taxon>Hyphomicrobiales</taxon>
        <taxon>Nitrobacteraceae</taxon>
        <taxon>Bradyrhizobium</taxon>
    </lineage>
</organism>
<feature type="signal peptide" evidence="1">
    <location>
        <begin position="1"/>
        <end position="26"/>
    </location>
</feature>
<accession>A0A2M6UKK0</accession>
<feature type="chain" id="PRO_5014727608" evidence="1">
    <location>
        <begin position="27"/>
        <end position="148"/>
    </location>
</feature>
<sequence length="148" mass="15847">MSIPSKLRDLLISAALSSIVVTTSSAAPSDDSGVTIFSDLCYHAEAGDLLGARVILLRLKGGDYVVYQIARGELAEPQIVSATVGPKNAEISFKIAQPDEAGATFRGKMTAEALTGSFDNKNWTNRKGEQIFRLPRIVGRQQSYPACS</sequence>
<comment type="caution">
    <text evidence="2">The sequence shown here is derived from an EMBL/GenBank/DDBJ whole genome shotgun (WGS) entry which is preliminary data.</text>
</comment>
<keyword evidence="1" id="KW-0732">Signal</keyword>
<evidence type="ECO:0000256" key="1">
    <source>
        <dbReference type="SAM" id="SignalP"/>
    </source>
</evidence>
<reference evidence="2 3" key="1">
    <citation type="submission" date="2015-06" db="EMBL/GenBank/DDBJ databases">
        <title>Comparative genome analysis of nirS-carrying Bradyrhizobium sp. strains.</title>
        <authorList>
            <person name="Ishii S."/>
            <person name="Jang J."/>
            <person name="Nishizawa T."/>
            <person name="Senoo K."/>
        </authorList>
    </citation>
    <scope>NUCLEOTIDE SEQUENCE [LARGE SCALE GENOMIC DNA]</scope>
    <source>
        <strain evidence="2 3">TSA1</strain>
    </source>
</reference>
<dbReference type="EMBL" id="LFJC01000003">
    <property type="protein sequence ID" value="PIT05152.1"/>
    <property type="molecule type" value="Genomic_DNA"/>
</dbReference>
<evidence type="ECO:0000313" key="3">
    <source>
        <dbReference type="Proteomes" id="UP000228930"/>
    </source>
</evidence>
<dbReference type="RefSeq" id="WP_100180251.1">
    <property type="nucleotide sequence ID" value="NZ_LFJC01000003.1"/>
</dbReference>